<evidence type="ECO:0000256" key="1">
    <source>
        <dbReference type="ARBA" id="ARBA00004141"/>
    </source>
</evidence>
<sequence length="549" mass="60672">MGTLVISEGEKRLIRWHLYVAYIALAVGIFFGLLQVLSRAKLLPPTPLYDYYQGLTFHGVLNALVWTTFNIVALLAVAVRASLGRPLYSPALGWTGFGLMTVGVAAAGYAILTRQANVLYTFYPPLMAHPAFYLGATLLIVGSWVSGANLILTYVAWRRENPGQRTPLMTFGSIVVFVLWYIATLGVAIEVLFLLLPWSLGLVKQTNPMLARTLFWYFGHPLVYFWLLPAYVAWYTMVPRLAGGKLYSDPMARLAFLMLLIFSTPIGLHHQYADPAVGQEWKLLHAFGTFMVAIPSLLTAFNLMASLEYAGRQRGGRGWVDWIFRLPWGEPAFAGATLSMIAFIFGGISGIVNASYNVNLVVHNTSWVPGHLHLTVGTAVTLTFMAMATWLVPYLTGRALWSRKAALANVYLWFVGVMIFAVGMMRGGLEGEPRRTNLGFSPYLLPEWRPFLIMAAVGGTLMFIAGVLFLLNMAMTLWFSRQPAAVEVPISEALHTAAEAPLAFERWRVWLAVAAVLIVIAYAPVITQVLQVSSFSAYGYLPSSAVPIR</sequence>
<dbReference type="PANTHER" id="PTHR10422:SF40">
    <property type="entry name" value="CYTOCHROME C OXIDASE SUBUNIT I"/>
    <property type="match status" value="1"/>
</dbReference>
<keyword evidence="6 8" id="KW-0472">Membrane</keyword>
<evidence type="ECO:0000313" key="10">
    <source>
        <dbReference type="EMBL" id="SNB70672.1"/>
    </source>
</evidence>
<keyword evidence="3 7" id="KW-0812">Transmembrane</keyword>
<feature type="transmembrane region" description="Helical" evidence="8">
    <location>
        <begin position="509"/>
        <end position="530"/>
    </location>
</feature>
<dbReference type="Proteomes" id="UP000197025">
    <property type="component" value="Unassembled WGS sequence"/>
</dbReference>
<dbReference type="GO" id="GO:0020037">
    <property type="term" value="F:heme binding"/>
    <property type="evidence" value="ECO:0007669"/>
    <property type="project" value="InterPro"/>
</dbReference>
<dbReference type="InterPro" id="IPR033943">
    <property type="entry name" value="Ba3-like_Oxidase_I"/>
</dbReference>
<dbReference type="PANTHER" id="PTHR10422">
    <property type="entry name" value="CYTOCHROME C OXIDASE SUBUNIT 1"/>
    <property type="match status" value="1"/>
</dbReference>
<dbReference type="InterPro" id="IPR023616">
    <property type="entry name" value="Cyt_c_oxase-like_su1_dom"/>
</dbReference>
<accession>A0A212REG6</accession>
<feature type="transmembrane region" description="Helical" evidence="8">
    <location>
        <begin position="16"/>
        <end position="37"/>
    </location>
</feature>
<keyword evidence="11" id="KW-1185">Reference proteome</keyword>
<evidence type="ECO:0000259" key="9">
    <source>
        <dbReference type="PROSITE" id="PS50855"/>
    </source>
</evidence>
<dbReference type="GO" id="GO:0016020">
    <property type="term" value="C:membrane"/>
    <property type="evidence" value="ECO:0007669"/>
    <property type="project" value="UniProtKB-SubCell"/>
</dbReference>
<feature type="transmembrane region" description="Helical" evidence="8">
    <location>
        <begin position="254"/>
        <end position="272"/>
    </location>
</feature>
<feature type="transmembrane region" description="Helical" evidence="8">
    <location>
        <begin position="91"/>
        <end position="112"/>
    </location>
</feature>
<dbReference type="InParanoid" id="A0A212REG6"/>
<dbReference type="OrthoDB" id="9764568at2"/>
<keyword evidence="7" id="KW-0813">Transport</keyword>
<reference evidence="11" key="1">
    <citation type="submission" date="2017-06" db="EMBL/GenBank/DDBJ databases">
        <authorList>
            <person name="Varghese N."/>
            <person name="Submissions S."/>
        </authorList>
    </citation>
    <scope>NUCLEOTIDE SEQUENCE [LARGE SCALE GENOMIC DNA]</scope>
    <source>
        <strain evidence="11">JAD2</strain>
    </source>
</reference>
<dbReference type="PROSITE" id="PS50855">
    <property type="entry name" value="COX1"/>
    <property type="match status" value="1"/>
</dbReference>
<dbReference type="Pfam" id="PF00115">
    <property type="entry name" value="COX1"/>
    <property type="match status" value="1"/>
</dbReference>
<keyword evidence="4 7" id="KW-0249">Electron transport</keyword>
<keyword evidence="7" id="KW-0479">Metal-binding</keyword>
<dbReference type="InterPro" id="IPR023615">
    <property type="entry name" value="Cyt_c_Oxase_su1_BS"/>
</dbReference>
<name>A0A212REG6_9CHLR</name>
<evidence type="ECO:0000256" key="8">
    <source>
        <dbReference type="SAM" id="Phobius"/>
    </source>
</evidence>
<keyword evidence="7" id="KW-0408">Iron</keyword>
<comment type="similarity">
    <text evidence="7">Belongs to the heme-copper respiratory oxidase family.</text>
</comment>
<keyword evidence="7" id="KW-0349">Heme</keyword>
<dbReference type="SUPFAM" id="SSF81442">
    <property type="entry name" value="Cytochrome c oxidase subunit I-like"/>
    <property type="match status" value="1"/>
</dbReference>
<dbReference type="GO" id="GO:0009060">
    <property type="term" value="P:aerobic respiration"/>
    <property type="evidence" value="ECO:0007669"/>
    <property type="project" value="InterPro"/>
</dbReference>
<keyword evidence="5 8" id="KW-1133">Transmembrane helix</keyword>
<evidence type="ECO:0000256" key="4">
    <source>
        <dbReference type="ARBA" id="ARBA00022982"/>
    </source>
</evidence>
<feature type="transmembrane region" description="Helical" evidence="8">
    <location>
        <begin position="168"/>
        <end position="194"/>
    </location>
</feature>
<evidence type="ECO:0000256" key="2">
    <source>
        <dbReference type="ARBA" id="ARBA00022660"/>
    </source>
</evidence>
<dbReference type="AlphaFoldDB" id="A0A212REG6"/>
<feature type="transmembrane region" description="Helical" evidence="8">
    <location>
        <begin position="57"/>
        <end position="79"/>
    </location>
</feature>
<dbReference type="GO" id="GO:0004129">
    <property type="term" value="F:cytochrome-c oxidase activity"/>
    <property type="evidence" value="ECO:0007669"/>
    <property type="project" value="InterPro"/>
</dbReference>
<dbReference type="InterPro" id="IPR000883">
    <property type="entry name" value="Cyt_C_Oxase_1"/>
</dbReference>
<feature type="transmembrane region" description="Helical" evidence="8">
    <location>
        <begin position="332"/>
        <end position="352"/>
    </location>
</feature>
<dbReference type="PROSITE" id="PS00077">
    <property type="entry name" value="COX1_CUB"/>
    <property type="match status" value="1"/>
</dbReference>
<evidence type="ECO:0000256" key="7">
    <source>
        <dbReference type="RuleBase" id="RU000370"/>
    </source>
</evidence>
<feature type="transmembrane region" description="Helical" evidence="8">
    <location>
        <begin position="214"/>
        <end position="234"/>
    </location>
</feature>
<dbReference type="InterPro" id="IPR036927">
    <property type="entry name" value="Cyt_c_oxase-like_su1_sf"/>
</dbReference>
<evidence type="ECO:0000313" key="11">
    <source>
        <dbReference type="Proteomes" id="UP000197025"/>
    </source>
</evidence>
<evidence type="ECO:0000256" key="3">
    <source>
        <dbReference type="ARBA" id="ARBA00022692"/>
    </source>
</evidence>
<feature type="transmembrane region" description="Helical" evidence="8">
    <location>
        <begin position="284"/>
        <end position="311"/>
    </location>
</feature>
<dbReference type="Gene3D" id="1.20.210.10">
    <property type="entry name" value="Cytochrome c oxidase-like, subunit I domain"/>
    <property type="match status" value="1"/>
</dbReference>
<keyword evidence="2 7" id="KW-0679">Respiratory chain</keyword>
<protein>
    <submittedName>
        <fullName evidence="10">Cytochrome c oxidase subunit 1</fullName>
    </submittedName>
</protein>
<feature type="transmembrane region" description="Helical" evidence="8">
    <location>
        <begin position="407"/>
        <end position="428"/>
    </location>
</feature>
<feature type="transmembrane region" description="Helical" evidence="8">
    <location>
        <begin position="448"/>
        <end position="471"/>
    </location>
</feature>
<comment type="subcellular location">
    <subcellularLocation>
        <location evidence="1">Membrane</location>
        <topology evidence="1">Multi-pass membrane protein</topology>
    </subcellularLocation>
</comment>
<dbReference type="CDD" id="cd01660">
    <property type="entry name" value="ba3-like_Oxidase_I"/>
    <property type="match status" value="1"/>
</dbReference>
<evidence type="ECO:0000256" key="5">
    <source>
        <dbReference type="ARBA" id="ARBA00022989"/>
    </source>
</evidence>
<dbReference type="RefSeq" id="WP_088571936.1">
    <property type="nucleotide sequence ID" value="NZ_FYEK01000044.1"/>
</dbReference>
<feature type="transmembrane region" description="Helical" evidence="8">
    <location>
        <begin position="372"/>
        <end position="395"/>
    </location>
</feature>
<dbReference type="PRINTS" id="PR01165">
    <property type="entry name" value="CYCOXIDASEI"/>
</dbReference>
<proteinExistence type="inferred from homology"/>
<evidence type="ECO:0000256" key="6">
    <source>
        <dbReference type="ARBA" id="ARBA00023136"/>
    </source>
</evidence>
<dbReference type="EMBL" id="FYEK01000044">
    <property type="protein sequence ID" value="SNB70672.1"/>
    <property type="molecule type" value="Genomic_DNA"/>
</dbReference>
<organism evidence="10 11">
    <name type="scientific">Thermoflexus hugenholtzii JAD2</name>
    <dbReference type="NCBI Taxonomy" id="877466"/>
    <lineage>
        <taxon>Bacteria</taxon>
        <taxon>Bacillati</taxon>
        <taxon>Chloroflexota</taxon>
        <taxon>Thermoflexia</taxon>
        <taxon>Thermoflexales</taxon>
        <taxon>Thermoflexaceae</taxon>
        <taxon>Thermoflexus</taxon>
    </lineage>
</organism>
<feature type="domain" description="Cytochrome oxidase subunit I profile" evidence="9">
    <location>
        <begin position="1"/>
        <end position="478"/>
    </location>
</feature>
<gene>
    <name evidence="10" type="ORF">SAMN02746019_00012940</name>
</gene>
<feature type="transmembrane region" description="Helical" evidence="8">
    <location>
        <begin position="132"/>
        <end position="156"/>
    </location>
</feature>